<organism evidence="9 10">
    <name type="scientific">Tetrahymena thermophila (strain SB210)</name>
    <dbReference type="NCBI Taxonomy" id="312017"/>
    <lineage>
        <taxon>Eukaryota</taxon>
        <taxon>Sar</taxon>
        <taxon>Alveolata</taxon>
        <taxon>Ciliophora</taxon>
        <taxon>Intramacronucleata</taxon>
        <taxon>Oligohymenophorea</taxon>
        <taxon>Hymenostomatida</taxon>
        <taxon>Tetrahymenina</taxon>
        <taxon>Tetrahymenidae</taxon>
        <taxon>Tetrahymena</taxon>
    </lineage>
</organism>
<dbReference type="InParanoid" id="I7MFD0"/>
<feature type="compositionally biased region" description="Polar residues" evidence="7">
    <location>
        <begin position="591"/>
        <end position="603"/>
    </location>
</feature>
<dbReference type="Proteomes" id="UP000009168">
    <property type="component" value="Unassembled WGS sequence"/>
</dbReference>
<evidence type="ECO:0000313" key="10">
    <source>
        <dbReference type="Proteomes" id="UP000009168"/>
    </source>
</evidence>
<evidence type="ECO:0000256" key="4">
    <source>
        <dbReference type="ARBA" id="ARBA00022777"/>
    </source>
</evidence>
<dbReference type="PANTHER" id="PTHR11547:SF38">
    <property type="entry name" value="ARGININE KINASE 1-RELATED"/>
    <property type="match status" value="1"/>
</dbReference>
<dbReference type="Gene3D" id="3.30.590.10">
    <property type="entry name" value="Glutamine synthetase/guanido kinase, catalytic domain"/>
    <property type="match status" value="3"/>
</dbReference>
<dbReference type="GO" id="GO:0005615">
    <property type="term" value="C:extracellular space"/>
    <property type="evidence" value="ECO:0007669"/>
    <property type="project" value="TreeGrafter"/>
</dbReference>
<comment type="similarity">
    <text evidence="1 6">Belongs to the ATP:guanido phosphotransferase family.</text>
</comment>
<evidence type="ECO:0000313" key="9">
    <source>
        <dbReference type="EMBL" id="EAR99640.2"/>
    </source>
</evidence>
<dbReference type="EMBL" id="GG662637">
    <property type="protein sequence ID" value="EAR99640.2"/>
    <property type="molecule type" value="Genomic_DNA"/>
</dbReference>
<dbReference type="KEGG" id="tet:TTHERM_00586800"/>
<feature type="region of interest" description="Disordered" evidence="7">
    <location>
        <begin position="518"/>
        <end position="544"/>
    </location>
</feature>
<keyword evidence="3" id="KW-0547">Nucleotide-binding</keyword>
<dbReference type="AlphaFoldDB" id="I7MFD0"/>
<evidence type="ECO:0000256" key="6">
    <source>
        <dbReference type="PROSITE-ProRule" id="PRU00842"/>
    </source>
</evidence>
<dbReference type="RefSeq" id="XP_001019885.2">
    <property type="nucleotide sequence ID" value="XM_001019885.3"/>
</dbReference>
<dbReference type="PANTHER" id="PTHR11547">
    <property type="entry name" value="ARGININE OR CREATINE KINASE"/>
    <property type="match status" value="1"/>
</dbReference>
<feature type="region of interest" description="Disordered" evidence="7">
    <location>
        <begin position="582"/>
        <end position="603"/>
    </location>
</feature>
<reference evidence="10" key="1">
    <citation type="journal article" date="2006" name="PLoS Biol.">
        <title>Macronuclear genome sequence of the ciliate Tetrahymena thermophila, a model eukaryote.</title>
        <authorList>
            <person name="Eisen J.A."/>
            <person name="Coyne R.S."/>
            <person name="Wu M."/>
            <person name="Wu D."/>
            <person name="Thiagarajan M."/>
            <person name="Wortman J.R."/>
            <person name="Badger J.H."/>
            <person name="Ren Q."/>
            <person name="Amedeo P."/>
            <person name="Jones K.M."/>
            <person name="Tallon L.J."/>
            <person name="Delcher A.L."/>
            <person name="Salzberg S.L."/>
            <person name="Silva J.C."/>
            <person name="Haas B.J."/>
            <person name="Majoros W.H."/>
            <person name="Farzad M."/>
            <person name="Carlton J.M."/>
            <person name="Smith R.K. Jr."/>
            <person name="Garg J."/>
            <person name="Pearlman R.E."/>
            <person name="Karrer K.M."/>
            <person name="Sun L."/>
            <person name="Manning G."/>
            <person name="Elde N.C."/>
            <person name="Turkewitz A.P."/>
            <person name="Asai D.J."/>
            <person name="Wilkes D.E."/>
            <person name="Wang Y."/>
            <person name="Cai H."/>
            <person name="Collins K."/>
            <person name="Stewart B.A."/>
            <person name="Lee S.R."/>
            <person name="Wilamowska K."/>
            <person name="Weinberg Z."/>
            <person name="Ruzzo W.L."/>
            <person name="Wloga D."/>
            <person name="Gaertig J."/>
            <person name="Frankel J."/>
            <person name="Tsao C.-C."/>
            <person name="Gorovsky M.A."/>
            <person name="Keeling P.J."/>
            <person name="Waller R.F."/>
            <person name="Patron N.J."/>
            <person name="Cherry J.M."/>
            <person name="Stover N.A."/>
            <person name="Krieger C.J."/>
            <person name="del Toro C."/>
            <person name="Ryder H.F."/>
            <person name="Williamson S.C."/>
            <person name="Barbeau R.A."/>
            <person name="Hamilton E.P."/>
            <person name="Orias E."/>
        </authorList>
    </citation>
    <scope>NUCLEOTIDE SEQUENCE [LARGE SCALE GENOMIC DNA]</scope>
    <source>
        <strain evidence="10">SB210</strain>
    </source>
</reference>
<accession>I7MFD0</accession>
<dbReference type="GO" id="GO:0046314">
    <property type="term" value="P:phosphocreatine biosynthetic process"/>
    <property type="evidence" value="ECO:0007669"/>
    <property type="project" value="InterPro"/>
</dbReference>
<dbReference type="Pfam" id="PF02807">
    <property type="entry name" value="ATP-gua_PtransN"/>
    <property type="match status" value="1"/>
</dbReference>
<evidence type="ECO:0000256" key="1">
    <source>
        <dbReference type="ARBA" id="ARBA00006798"/>
    </source>
</evidence>
<dbReference type="InterPro" id="IPR014746">
    <property type="entry name" value="Gln_synth/guanido_kin_cat_dom"/>
</dbReference>
<dbReference type="InterPro" id="IPR000749">
    <property type="entry name" value="ATP-guanido_PTrfase"/>
</dbReference>
<feature type="region of interest" description="Disordered" evidence="7">
    <location>
        <begin position="445"/>
        <end position="485"/>
    </location>
</feature>
<dbReference type="Pfam" id="PF00217">
    <property type="entry name" value="ATP-gua_Ptrans"/>
    <property type="match status" value="1"/>
</dbReference>
<feature type="compositionally biased region" description="Basic and acidic residues" evidence="7">
    <location>
        <begin position="535"/>
        <end position="544"/>
    </location>
</feature>
<feature type="compositionally biased region" description="Polar residues" evidence="7">
    <location>
        <begin position="518"/>
        <end position="534"/>
    </location>
</feature>
<dbReference type="SUPFAM" id="SSF47391">
    <property type="entry name" value="Dimerization-anchoring domain of cAMP-dependent PK regulatory subunit"/>
    <property type="match status" value="1"/>
</dbReference>
<evidence type="ECO:0000256" key="5">
    <source>
        <dbReference type="ARBA" id="ARBA00022840"/>
    </source>
</evidence>
<dbReference type="PROSITE" id="PS51509">
    <property type="entry name" value="PHOSPHAGEN_KINASE_N"/>
    <property type="match status" value="1"/>
</dbReference>
<sequence length="1201" mass="142316">MSNLNKQQLSENQKKAQQYLKDHRIEEILGDILNTIAHNKYEQPLVYMIKYLAKQLPNEVLTTNGISIQNQDEVDTIMQIQYPQFDQNCNNIFRQILSREVYQQCKSIQTEYKNNLRHLIQLALENQKHKVGLFACDSSCYTAFKPIFNLVQNSIFTKIYPLPESFEYERLLQLPKSTCLNQEFKYFEEFNIKIKRNVSGYQFNPVMKSTEREQVKSSIIDCIQSKLNRLFTQLYNLEDLQSEDRTNLAVQFNKLIKESNALLRSGLRYREWPDSRSIAISNNKKYLIQVNKEDHFELKCSGTKELNFLEYLVQSIQITQLLDKHLGFNFDSKEGFTTVKPIYQGLALKFKIKVKIPSSYQATFKTNIENLKKNPSSYIDIKSIKKDSNRWMITLNKTFGLTWNTLIQQIETSFQSLFQNITDKDQSPTQINIINLDQFTSDDIAEQEEEETDEIQQSEVQSQQNNNKEENGQQHKEEELQNQKQIKETQEQGKLIQKNGNMTNQKDQYNQAQLKESNINSNQSQKRNYSNHSSKSTDESVNHQNEIEEIHVTKEEPIQKKNNYQKNQIVTYIKKSDLITQNNENTTQNTHSVAKIQSESSNQNNEITKLDHIEITIEENTNDKEETKWQNEMKNDIQILPYDFDRILQYKRVERASNYSELQVEISKIILRKNKEELQASQNELYQIISESDTSVVLQSYSQPKEFIKESYFILRRNFKSIPLKSKMNDEEFQKVDQKLLQFIKQIENQYKGQLILAKEQNYEKQMNQLLKQYHLYEDNETFNQLKGFDNERFSYGSLLYKSENLKILGNLDDHLIIVLNITQDDIIESLVELYKIYNKLKEQVCRDDYFGYLTRNPKLCGSGLSIVYKIKEVKRSNIILSVTQTDENSNIITQYLEKDNCVQIELNRVDQTNLHQFAQDCNNHLAQIKLADSQDQLLTENQLTYLDCFDQHGFIVAPEKECYTFFKDAFERYIKKFNLNESPLELTYSPNLLMFNEINKDITIQYEIRRNFEQFNFTKYMTHKEVETLKQYFEKIFKNQDFHVKSQESNSYKTVTYMHNFKFFKVDVMKNDHLSIYSFGKLKSLQKSLAETFDLLQKLQNEKFTYLRDENLGYLSEQGQRLGDNFYIKIEMTVNQEELEIVQKLAKSHQYNLTVQNTKGQTYNNHIELELKRCGYFRYEMEFIIILINALSEKKEHKKQ</sequence>
<feature type="compositionally biased region" description="Basic and acidic residues" evidence="7">
    <location>
        <begin position="467"/>
        <end position="485"/>
    </location>
</feature>
<dbReference type="SUPFAM" id="SSF48034">
    <property type="entry name" value="Guanido kinase N-terminal domain"/>
    <property type="match status" value="1"/>
</dbReference>
<keyword evidence="2" id="KW-0808">Transferase</keyword>
<dbReference type="InterPro" id="IPR036802">
    <property type="entry name" value="ATP-guanido_PTrfase_N_sf"/>
</dbReference>
<dbReference type="GeneID" id="7831790"/>
<name>I7MFD0_TETTS</name>
<feature type="compositionally biased region" description="Acidic residues" evidence="7">
    <location>
        <begin position="445"/>
        <end position="456"/>
    </location>
</feature>
<evidence type="ECO:0000256" key="7">
    <source>
        <dbReference type="SAM" id="MobiDB-lite"/>
    </source>
</evidence>
<dbReference type="GO" id="GO:0004111">
    <property type="term" value="F:creatine kinase activity"/>
    <property type="evidence" value="ECO:0007669"/>
    <property type="project" value="InterPro"/>
</dbReference>
<protein>
    <submittedName>
        <fullName evidence="9">ATP:guanido phosphotransferase, carboxy-terminal domain protein</fullName>
    </submittedName>
</protein>
<proteinExistence type="inferred from homology"/>
<dbReference type="eggNOG" id="KOG3581">
    <property type="taxonomic scope" value="Eukaryota"/>
</dbReference>
<dbReference type="SUPFAM" id="SSF55931">
    <property type="entry name" value="Glutamine synthetase/guanido kinase"/>
    <property type="match status" value="3"/>
</dbReference>
<dbReference type="InterPro" id="IPR022413">
    <property type="entry name" value="ATP-guanido_PTrfase_N"/>
</dbReference>
<keyword evidence="10" id="KW-1185">Reference proteome</keyword>
<keyword evidence="5" id="KW-0067">ATP-binding</keyword>
<feature type="compositionally biased region" description="Low complexity" evidence="7">
    <location>
        <begin position="457"/>
        <end position="466"/>
    </location>
</feature>
<feature type="domain" description="Phosphagen kinase N-terminal" evidence="8">
    <location>
        <begin position="73"/>
        <end position="157"/>
    </location>
</feature>
<evidence type="ECO:0000259" key="8">
    <source>
        <dbReference type="PROSITE" id="PS51509"/>
    </source>
</evidence>
<evidence type="ECO:0000256" key="2">
    <source>
        <dbReference type="ARBA" id="ARBA00022679"/>
    </source>
</evidence>
<dbReference type="InterPro" id="IPR022414">
    <property type="entry name" value="ATP-guanido_PTrfase_cat"/>
</dbReference>
<evidence type="ECO:0000256" key="3">
    <source>
        <dbReference type="ARBA" id="ARBA00022741"/>
    </source>
</evidence>
<gene>
    <name evidence="9" type="ORF">TTHERM_00586800</name>
</gene>
<keyword evidence="4" id="KW-0418">Kinase</keyword>
<dbReference type="GO" id="GO:0005524">
    <property type="term" value="F:ATP binding"/>
    <property type="evidence" value="ECO:0007669"/>
    <property type="project" value="UniProtKB-KW"/>
</dbReference>
<dbReference type="Gene3D" id="1.10.135.10">
    <property type="entry name" value="ATP:guanido phosphotransferase, N-terminal domain"/>
    <property type="match status" value="1"/>
</dbReference>